<dbReference type="GO" id="GO:0000978">
    <property type="term" value="F:RNA polymerase II cis-regulatory region sequence-specific DNA binding"/>
    <property type="evidence" value="ECO:0007669"/>
    <property type="project" value="TreeGrafter"/>
</dbReference>
<dbReference type="EMBL" id="JMSN01000005">
    <property type="protein sequence ID" value="KDN52908.1"/>
    <property type="molecule type" value="Genomic_DNA"/>
</dbReference>
<keyword evidence="3" id="KW-0479">Metal-binding</keyword>
<evidence type="ECO:0000256" key="8">
    <source>
        <dbReference type="ARBA" id="ARBA00023125"/>
    </source>
</evidence>
<dbReference type="FunFam" id="3.30.160.60:FF:000125">
    <property type="entry name" value="Putative zinc finger protein 143"/>
    <property type="match status" value="2"/>
</dbReference>
<dbReference type="RefSeq" id="XP_013245747.1">
    <property type="nucleotide sequence ID" value="XM_013390293.1"/>
</dbReference>
<dbReference type="OrthoDB" id="654211at2759"/>
<dbReference type="PANTHER" id="PTHR14003">
    <property type="entry name" value="TRANSCRIPTIONAL REPRESSOR PROTEIN YY"/>
    <property type="match status" value="1"/>
</dbReference>
<dbReference type="FunFam" id="3.30.160.60:FF:001468">
    <property type="entry name" value="Zinc finger protein 672"/>
    <property type="match status" value="1"/>
</dbReference>
<evidence type="ECO:0000256" key="11">
    <source>
        <dbReference type="PROSITE-ProRule" id="PRU00042"/>
    </source>
</evidence>
<dbReference type="SMART" id="SM00355">
    <property type="entry name" value="ZnF_C2H2"/>
    <property type="match status" value="4"/>
</dbReference>
<name>A0A066WK20_TILAU</name>
<dbReference type="HOGENOM" id="CLU_763301_0_0_1"/>
<evidence type="ECO:0000256" key="10">
    <source>
        <dbReference type="ARBA" id="ARBA00023242"/>
    </source>
</evidence>
<dbReference type="GO" id="GO:0008270">
    <property type="term" value="F:zinc ion binding"/>
    <property type="evidence" value="ECO:0007669"/>
    <property type="project" value="UniProtKB-KW"/>
</dbReference>
<keyword evidence="4" id="KW-0677">Repeat</keyword>
<keyword evidence="10" id="KW-0539">Nucleus</keyword>
<gene>
    <name evidence="13" type="ORF">K437DRAFT_131899</name>
</gene>
<evidence type="ECO:0000256" key="7">
    <source>
        <dbReference type="ARBA" id="ARBA00023015"/>
    </source>
</evidence>
<dbReference type="GO" id="GO:0005667">
    <property type="term" value="C:transcription regulator complex"/>
    <property type="evidence" value="ECO:0007669"/>
    <property type="project" value="TreeGrafter"/>
</dbReference>
<feature type="domain" description="C2H2-type" evidence="12">
    <location>
        <begin position="89"/>
        <end position="118"/>
    </location>
</feature>
<proteinExistence type="inferred from homology"/>
<dbReference type="GeneID" id="25261473"/>
<keyword evidence="8" id="KW-0238">DNA-binding</keyword>
<dbReference type="InterPro" id="IPR036236">
    <property type="entry name" value="Znf_C2H2_sf"/>
</dbReference>
<dbReference type="Pfam" id="PF00096">
    <property type="entry name" value="zf-C2H2"/>
    <property type="match status" value="4"/>
</dbReference>
<evidence type="ECO:0000256" key="1">
    <source>
        <dbReference type="ARBA" id="ARBA00004123"/>
    </source>
</evidence>
<protein>
    <recommendedName>
        <fullName evidence="12">C2H2-type domain-containing protein</fullName>
    </recommendedName>
</protein>
<feature type="domain" description="C2H2-type" evidence="12">
    <location>
        <begin position="147"/>
        <end position="173"/>
    </location>
</feature>
<dbReference type="PROSITE" id="PS00028">
    <property type="entry name" value="ZINC_FINGER_C2H2_1"/>
    <property type="match status" value="4"/>
</dbReference>
<reference evidence="13 14" key="1">
    <citation type="submission" date="2014-05" db="EMBL/GenBank/DDBJ databases">
        <title>Draft genome sequence of a rare smut relative, Tilletiaria anomala UBC 951.</title>
        <authorList>
            <consortium name="DOE Joint Genome Institute"/>
            <person name="Toome M."/>
            <person name="Kuo A."/>
            <person name="Henrissat B."/>
            <person name="Lipzen A."/>
            <person name="Tritt A."/>
            <person name="Yoshinaga Y."/>
            <person name="Zane M."/>
            <person name="Barry K."/>
            <person name="Grigoriev I.V."/>
            <person name="Spatafora J.W."/>
            <person name="Aimea M.C."/>
        </authorList>
    </citation>
    <scope>NUCLEOTIDE SEQUENCE [LARGE SCALE GENOMIC DNA]</scope>
    <source>
        <strain evidence="13 14">UBC 951</strain>
    </source>
</reference>
<feature type="domain" description="C2H2-type" evidence="12">
    <location>
        <begin position="59"/>
        <end position="88"/>
    </location>
</feature>
<keyword evidence="6" id="KW-0862">Zinc</keyword>
<dbReference type="GO" id="GO:0000981">
    <property type="term" value="F:DNA-binding transcription factor activity, RNA polymerase II-specific"/>
    <property type="evidence" value="ECO:0007669"/>
    <property type="project" value="UniProtKB-ARBA"/>
</dbReference>
<dbReference type="GO" id="GO:0031519">
    <property type="term" value="C:PcG protein complex"/>
    <property type="evidence" value="ECO:0007669"/>
    <property type="project" value="TreeGrafter"/>
</dbReference>
<dbReference type="SUPFAM" id="SSF57667">
    <property type="entry name" value="beta-beta-alpha zinc fingers"/>
    <property type="match status" value="2"/>
</dbReference>
<evidence type="ECO:0000256" key="2">
    <source>
        <dbReference type="ARBA" id="ARBA00006991"/>
    </source>
</evidence>
<keyword evidence="9" id="KW-0804">Transcription</keyword>
<evidence type="ECO:0000256" key="9">
    <source>
        <dbReference type="ARBA" id="ARBA00023163"/>
    </source>
</evidence>
<evidence type="ECO:0000259" key="12">
    <source>
        <dbReference type="PROSITE" id="PS50157"/>
    </source>
</evidence>
<organism evidence="13 14">
    <name type="scientific">Tilletiaria anomala (strain ATCC 24038 / CBS 436.72 / UBC 951)</name>
    <dbReference type="NCBI Taxonomy" id="1037660"/>
    <lineage>
        <taxon>Eukaryota</taxon>
        <taxon>Fungi</taxon>
        <taxon>Dikarya</taxon>
        <taxon>Basidiomycota</taxon>
        <taxon>Ustilaginomycotina</taxon>
        <taxon>Exobasidiomycetes</taxon>
        <taxon>Georgefischeriales</taxon>
        <taxon>Tilletiariaceae</taxon>
        <taxon>Tilletiaria</taxon>
    </lineage>
</organism>
<dbReference type="GO" id="GO:0000785">
    <property type="term" value="C:chromatin"/>
    <property type="evidence" value="ECO:0007669"/>
    <property type="project" value="TreeGrafter"/>
</dbReference>
<evidence type="ECO:0000313" key="14">
    <source>
        <dbReference type="Proteomes" id="UP000027361"/>
    </source>
</evidence>
<dbReference type="PANTHER" id="PTHR14003:SF19">
    <property type="entry name" value="YY2 TRANSCRIPTION FACTOR"/>
    <property type="match status" value="1"/>
</dbReference>
<dbReference type="Proteomes" id="UP000027361">
    <property type="component" value="Unassembled WGS sequence"/>
</dbReference>
<evidence type="ECO:0000256" key="4">
    <source>
        <dbReference type="ARBA" id="ARBA00022737"/>
    </source>
</evidence>
<evidence type="ECO:0000313" key="13">
    <source>
        <dbReference type="EMBL" id="KDN52908.1"/>
    </source>
</evidence>
<comment type="caution">
    <text evidence="13">The sequence shown here is derived from an EMBL/GenBank/DDBJ whole genome shotgun (WGS) entry which is preliminary data.</text>
</comment>
<dbReference type="AlphaFoldDB" id="A0A066WK20"/>
<dbReference type="PROSITE" id="PS50157">
    <property type="entry name" value="ZINC_FINGER_C2H2_2"/>
    <property type="match status" value="4"/>
</dbReference>
<keyword evidence="5 11" id="KW-0863">Zinc-finger</keyword>
<dbReference type="Gene3D" id="3.30.160.60">
    <property type="entry name" value="Classic Zinc Finger"/>
    <property type="match status" value="4"/>
</dbReference>
<evidence type="ECO:0000256" key="3">
    <source>
        <dbReference type="ARBA" id="ARBA00022723"/>
    </source>
</evidence>
<feature type="domain" description="C2H2-type" evidence="12">
    <location>
        <begin position="119"/>
        <end position="146"/>
    </location>
</feature>
<keyword evidence="14" id="KW-1185">Reference proteome</keyword>
<dbReference type="InParanoid" id="A0A066WK20"/>
<comment type="subcellular location">
    <subcellularLocation>
        <location evidence="1">Nucleus</location>
    </subcellularLocation>
</comment>
<accession>A0A066WK20</accession>
<evidence type="ECO:0000256" key="6">
    <source>
        <dbReference type="ARBA" id="ARBA00022833"/>
    </source>
</evidence>
<keyword evidence="7" id="KW-0805">Transcription regulation</keyword>
<comment type="similarity">
    <text evidence="2">Belongs to the krueppel C2H2-type zinc-finger protein family.</text>
</comment>
<dbReference type="InterPro" id="IPR013087">
    <property type="entry name" value="Znf_C2H2_type"/>
</dbReference>
<evidence type="ECO:0000256" key="5">
    <source>
        <dbReference type="ARBA" id="ARBA00022771"/>
    </source>
</evidence>
<dbReference type="STRING" id="1037660.A0A066WK20"/>
<sequence>MLLKSQRLASSILENPRPAPQSLFSHLSFIFQAKTLSITSTMDILELVHDDYRLEHRPFQCAFAGCSKAFARRSDLVRHARIHNDDRPYSCPIASCGKSFIQKSACMVHIRTHTGEKPHVCDTCNKAFSDSSSLARHRRVHFGRRPYRCLVDGCGKAFCRKTTLTKHSRRSHSALLSEEALKLKRKEKVSDASFDSAFPISPSALAMQARTGIARDTTFGASSILPALTNGFESSGSSDSTVTSPGGAFSTDSPFSSLPGSPYSAHSTAGFDNVHVSLLSSFSPSTTMPMLKPQLTPNHLSLSMSGMHAGLGAHAGPMSWPYDPLPPVINATACDFERYTHNRPSHSGSHRSYYRNAMFRHTE</sequence>